<dbReference type="AlphaFoldDB" id="C0BXP0"/>
<reference evidence="1" key="1">
    <citation type="submission" date="2009-02" db="EMBL/GenBank/DDBJ databases">
        <authorList>
            <person name="Fulton L."/>
            <person name="Clifton S."/>
            <person name="Fulton B."/>
            <person name="Xu J."/>
            <person name="Minx P."/>
            <person name="Pepin K.H."/>
            <person name="Johnson M."/>
            <person name="Bhonagiri V."/>
            <person name="Nash W.E."/>
            <person name="Mardis E.R."/>
            <person name="Wilson R.K."/>
        </authorList>
    </citation>
    <scope>NUCLEOTIDE SEQUENCE [LARGE SCALE GENOMIC DNA]</scope>
    <source>
        <strain evidence="1">DSM 15053</strain>
    </source>
</reference>
<accession>C0BXP0</accession>
<dbReference type="HOGENOM" id="CLU_068045_1_0_9"/>
<proteinExistence type="predicted"/>
<evidence type="ECO:0000313" key="2">
    <source>
        <dbReference type="Proteomes" id="UP000004893"/>
    </source>
</evidence>
<evidence type="ECO:0000313" key="1">
    <source>
        <dbReference type="EMBL" id="EEG75347.1"/>
    </source>
</evidence>
<dbReference type="OrthoDB" id="368187at2"/>
<dbReference type="STRING" id="553973.CLOHYLEM_04577"/>
<comment type="caution">
    <text evidence="1">The sequence shown here is derived from an EMBL/GenBank/DDBJ whole genome shotgun (WGS) entry which is preliminary data.</text>
</comment>
<sequence>MNMIRSYRSSRPIENESLKSALLLDGFSAPIISIVGAGGKTTIIRQLAREYEAEGQPVIVTTTTHMWQPDDGFYLSSPDLELLYRMLKHKRPVWAGYPEPDGKMSAFPTAFLEAVRMLAVPVIIEADGAKGQPLKVPGAHEPVLWGKTMVLLGVAGLDAVGGRIREVCHRPEEAAAFLGKDMDDRLECEDIAAIGLSDMGMKKSMDPFMKFHIILNKADNAERIRMGERVAGLFAEKGFYNVVLTAGLGGTYECTD</sequence>
<dbReference type="EMBL" id="ABYI02000012">
    <property type="protein sequence ID" value="EEG75347.1"/>
    <property type="molecule type" value="Genomic_DNA"/>
</dbReference>
<dbReference type="Pfam" id="PF19842">
    <property type="entry name" value="YqeC"/>
    <property type="match status" value="1"/>
</dbReference>
<dbReference type="NCBIfam" id="TIGR03172">
    <property type="entry name" value="selenium cofactor biosynthesis protein YqeC"/>
    <property type="match status" value="1"/>
</dbReference>
<protein>
    <submittedName>
        <fullName evidence="1">Selenium-dependent hydroxylase accessory protein YqeC</fullName>
    </submittedName>
</protein>
<name>C0BXP0_9FIRM</name>
<gene>
    <name evidence="1" type="primary">yqeC</name>
    <name evidence="1" type="ORF">CLOHYLEM_04577</name>
</gene>
<organism evidence="1 2">
    <name type="scientific">[Clostridium] hylemonae DSM 15053</name>
    <dbReference type="NCBI Taxonomy" id="553973"/>
    <lineage>
        <taxon>Bacteria</taxon>
        <taxon>Bacillati</taxon>
        <taxon>Bacillota</taxon>
        <taxon>Clostridia</taxon>
        <taxon>Lachnospirales</taxon>
        <taxon>Lachnospiraceae</taxon>
    </lineage>
</organism>
<dbReference type="Proteomes" id="UP000004893">
    <property type="component" value="Unassembled WGS sequence"/>
</dbReference>
<dbReference type="eggNOG" id="COG1763">
    <property type="taxonomic scope" value="Bacteria"/>
</dbReference>
<reference evidence="1" key="2">
    <citation type="submission" date="2013-06" db="EMBL/GenBank/DDBJ databases">
        <title>Draft genome sequence of Clostridium hylemonae (DSM 15053).</title>
        <authorList>
            <person name="Sudarsanam P."/>
            <person name="Ley R."/>
            <person name="Guruge J."/>
            <person name="Turnbaugh P.J."/>
            <person name="Mahowald M."/>
            <person name="Liep D."/>
            <person name="Gordon J."/>
        </authorList>
    </citation>
    <scope>NUCLEOTIDE SEQUENCE</scope>
    <source>
        <strain evidence="1">DSM 15053</strain>
    </source>
</reference>
<dbReference type="InterPro" id="IPR017587">
    <property type="entry name" value="YqeC"/>
</dbReference>
<keyword evidence="2" id="KW-1185">Reference proteome</keyword>